<reference evidence="2 3" key="1">
    <citation type="submission" date="2020-04" db="EMBL/GenBank/DDBJ databases">
        <title>MicrobeNet Type strains.</title>
        <authorList>
            <person name="Nicholson A.C."/>
        </authorList>
    </citation>
    <scope>NUCLEOTIDE SEQUENCE [LARGE SCALE GENOMIC DNA]</scope>
    <source>
        <strain evidence="2 3">ATCC BAA-14</strain>
    </source>
</reference>
<protein>
    <submittedName>
        <fullName evidence="2">FBP domain-containing protein</fullName>
    </submittedName>
</protein>
<evidence type="ECO:0000313" key="3">
    <source>
        <dbReference type="Proteomes" id="UP000563898"/>
    </source>
</evidence>
<dbReference type="RefSeq" id="WP_006368022.1">
    <property type="nucleotide sequence ID" value="NZ_CP073075.1"/>
</dbReference>
<comment type="caution">
    <text evidence="2">The sequence shown here is derived from an EMBL/GenBank/DDBJ whole genome shotgun (WGS) entry which is preliminary data.</text>
</comment>
<feature type="domain" description="Elongation factor G-binding protein C-terminal treble-clef zinc-finger" evidence="1">
    <location>
        <begin position="8"/>
        <end position="171"/>
    </location>
</feature>
<dbReference type="InterPro" id="IPR032330">
    <property type="entry name" value="EF-G-binding_C"/>
</dbReference>
<organism evidence="2 3">
    <name type="scientific">Gordonia polyisoprenivorans</name>
    <dbReference type="NCBI Taxonomy" id="84595"/>
    <lineage>
        <taxon>Bacteria</taxon>
        <taxon>Bacillati</taxon>
        <taxon>Actinomycetota</taxon>
        <taxon>Actinomycetes</taxon>
        <taxon>Mycobacteriales</taxon>
        <taxon>Gordoniaceae</taxon>
        <taxon>Gordonia</taxon>
    </lineage>
</organism>
<dbReference type="Proteomes" id="UP000563898">
    <property type="component" value="Unassembled WGS sequence"/>
</dbReference>
<evidence type="ECO:0000259" key="1">
    <source>
        <dbReference type="Pfam" id="PF16571"/>
    </source>
</evidence>
<evidence type="ECO:0000313" key="2">
    <source>
        <dbReference type="EMBL" id="NKY04171.1"/>
    </source>
</evidence>
<dbReference type="Pfam" id="PF16571">
    <property type="entry name" value="FBP_C"/>
    <property type="match status" value="1"/>
</dbReference>
<proteinExistence type="predicted"/>
<name>A0A846WUU0_9ACTN</name>
<dbReference type="AlphaFoldDB" id="A0A846WUU0"/>
<dbReference type="EMBL" id="JAAXPC010000015">
    <property type="protein sequence ID" value="NKY04171.1"/>
    <property type="molecule type" value="Genomic_DNA"/>
</dbReference>
<sequence length="177" mass="19184">MRPMTESEIRASFVNTSVRERKAITMPDGFDAIRWDRLDYLGWRDPKSPGTGYLVLAPAPDAGDDSGEGGGAEPTGIMLRAGAVPARTRPQCALCEDISLPNEVILFAARRAGAAGRKGDTVGTLICANFECSENVRRKPSSAMAGDDPERVRRLRIGALRERVARFVARVGEPVTR</sequence>
<gene>
    <name evidence="2" type="ORF">HGA05_21615</name>
</gene>
<accession>A0A846WUU0</accession>